<dbReference type="AlphaFoldDB" id="A0A179BMV4"/>
<comment type="caution">
    <text evidence="1">The sequence shown here is derived from an EMBL/GenBank/DDBJ whole genome shotgun (WGS) entry which is preliminary data.</text>
</comment>
<dbReference type="Pfam" id="PF13589">
    <property type="entry name" value="HATPase_c_3"/>
    <property type="match status" value="1"/>
</dbReference>
<organism evidence="1 2">
    <name type="scientific">Acidithiobacillus ferrooxidans</name>
    <name type="common">Thiobacillus ferrooxidans</name>
    <dbReference type="NCBI Taxonomy" id="920"/>
    <lineage>
        <taxon>Bacteria</taxon>
        <taxon>Pseudomonadati</taxon>
        <taxon>Pseudomonadota</taxon>
        <taxon>Acidithiobacillia</taxon>
        <taxon>Acidithiobacillales</taxon>
        <taxon>Acidithiobacillaceae</taxon>
        <taxon>Acidithiobacillus</taxon>
    </lineage>
</organism>
<gene>
    <name evidence="1" type="ORF">A4H96_02615</name>
</gene>
<proteinExistence type="predicted"/>
<dbReference type="SUPFAM" id="SSF55874">
    <property type="entry name" value="ATPase domain of HSP90 chaperone/DNA topoisomerase II/histidine kinase"/>
    <property type="match status" value="1"/>
</dbReference>
<sequence length="320" mass="35063">MKVRSVVNSQKLLRDTAAMFSNSSKYLTELAQNARRAGATQIHITTGADFVEIMDNGSGVTDFASLIGFATSEWGDEVQEESPYGIGFLAGIFAAEKVTVTSGEHSMTVTAKEVIEQLEVEVVNIEQTGLKGTLVRLDGVKKVPSIRSIERLFWAFPVPVYLLDTVNKEEKEVPRPYCEGDRDVWWAQTPVGMVGITPEGSRSLLDMATGDHISTARILSGQIIDGCIYGAPDVVIHLDPVQFKGRIPDRDAIAIPEPAVAKRMTDNRRGREGSFRCLSCGNEDQPDRRDFCGSLWNSLPAFRTRANAERFAQPAVGAVL</sequence>
<protein>
    <recommendedName>
        <fullName evidence="3">ATP-binding protein</fullName>
    </recommendedName>
</protein>
<evidence type="ECO:0000313" key="2">
    <source>
        <dbReference type="Proteomes" id="UP000078302"/>
    </source>
</evidence>
<keyword evidence="2" id="KW-1185">Reference proteome</keyword>
<evidence type="ECO:0008006" key="3">
    <source>
        <dbReference type="Google" id="ProtNLM"/>
    </source>
</evidence>
<reference evidence="1 2" key="1">
    <citation type="submission" date="2016-04" db="EMBL/GenBank/DDBJ databases">
        <title>Acidithiobacillus ferrooxidans genome sequencing and assembly.</title>
        <authorList>
            <person name="Zhou Z."/>
        </authorList>
    </citation>
    <scope>NUCLEOTIDE SEQUENCE [LARGE SCALE GENOMIC DNA]</scope>
    <source>
        <strain evidence="1 2">BY0502</strain>
    </source>
</reference>
<dbReference type="OrthoDB" id="8802554at2"/>
<dbReference type="Gene3D" id="3.30.565.10">
    <property type="entry name" value="Histidine kinase-like ATPase, C-terminal domain"/>
    <property type="match status" value="1"/>
</dbReference>
<dbReference type="InterPro" id="IPR036890">
    <property type="entry name" value="HATPase_C_sf"/>
</dbReference>
<evidence type="ECO:0000313" key="1">
    <source>
        <dbReference type="EMBL" id="OAP92972.1"/>
    </source>
</evidence>
<dbReference type="Proteomes" id="UP000078302">
    <property type="component" value="Unassembled WGS sequence"/>
</dbReference>
<dbReference type="RefSeq" id="WP_064218148.1">
    <property type="nucleotide sequence ID" value="NZ_LVXZ01000023.1"/>
</dbReference>
<accession>A0A179BMV4</accession>
<dbReference type="EMBL" id="LVXZ01000023">
    <property type="protein sequence ID" value="OAP92972.1"/>
    <property type="molecule type" value="Genomic_DNA"/>
</dbReference>
<name>A0A179BMV4_ACIFR</name>